<dbReference type="AlphaFoldDB" id="Q6I607"/>
<evidence type="ECO:0000313" key="1">
    <source>
        <dbReference type="EMBL" id="AAT58713.1"/>
    </source>
</evidence>
<evidence type="ECO:0000313" key="2">
    <source>
        <dbReference type="Proteomes" id="UP000000763"/>
    </source>
</evidence>
<dbReference type="Proteomes" id="UP000000763">
    <property type="component" value="Chromosome 5"/>
</dbReference>
<organism evidence="1 2">
    <name type="scientific">Oryza sativa subsp. japonica</name>
    <name type="common">Rice</name>
    <dbReference type="NCBI Taxonomy" id="39947"/>
    <lineage>
        <taxon>Eukaryota</taxon>
        <taxon>Viridiplantae</taxon>
        <taxon>Streptophyta</taxon>
        <taxon>Embryophyta</taxon>
        <taxon>Tracheophyta</taxon>
        <taxon>Spermatophyta</taxon>
        <taxon>Magnoliopsida</taxon>
        <taxon>Liliopsida</taxon>
        <taxon>Poales</taxon>
        <taxon>Poaceae</taxon>
        <taxon>BOP clade</taxon>
        <taxon>Oryzoideae</taxon>
        <taxon>Oryzeae</taxon>
        <taxon>Oryzinae</taxon>
        <taxon>Oryza</taxon>
        <taxon>Oryza sativa</taxon>
    </lineage>
</organism>
<accession>Q6I607</accession>
<reference evidence="2" key="2">
    <citation type="journal article" date="2008" name="Nucleic Acids Res.">
        <title>The rice annotation project database (RAP-DB): 2008 update.</title>
        <authorList>
            <consortium name="The rice annotation project (RAP)"/>
        </authorList>
    </citation>
    <scope>GENOME REANNOTATION</scope>
    <source>
        <strain evidence="2">cv. Nipponbare</strain>
    </source>
</reference>
<name>Q6I607_ORYSJ</name>
<reference evidence="2" key="1">
    <citation type="journal article" date="2005" name="Nature">
        <title>The map-based sequence of the rice genome.</title>
        <authorList>
            <consortium name="International rice genome sequencing project (IRGSP)"/>
            <person name="Matsumoto T."/>
            <person name="Wu J."/>
            <person name="Kanamori H."/>
            <person name="Katayose Y."/>
            <person name="Fujisawa M."/>
            <person name="Namiki N."/>
            <person name="Mizuno H."/>
            <person name="Yamamoto K."/>
            <person name="Antonio B.A."/>
            <person name="Baba T."/>
            <person name="Sakata K."/>
            <person name="Nagamura Y."/>
            <person name="Aoki H."/>
            <person name="Arikawa K."/>
            <person name="Arita K."/>
            <person name="Bito T."/>
            <person name="Chiden Y."/>
            <person name="Fujitsuka N."/>
            <person name="Fukunaka R."/>
            <person name="Hamada M."/>
            <person name="Harada C."/>
            <person name="Hayashi A."/>
            <person name="Hijishita S."/>
            <person name="Honda M."/>
            <person name="Hosokawa S."/>
            <person name="Ichikawa Y."/>
            <person name="Idonuma A."/>
            <person name="Iijima M."/>
            <person name="Ikeda M."/>
            <person name="Ikeno M."/>
            <person name="Ito K."/>
            <person name="Ito S."/>
            <person name="Ito T."/>
            <person name="Ito Y."/>
            <person name="Ito Y."/>
            <person name="Iwabuchi A."/>
            <person name="Kamiya K."/>
            <person name="Karasawa W."/>
            <person name="Kurita K."/>
            <person name="Katagiri S."/>
            <person name="Kikuta A."/>
            <person name="Kobayashi H."/>
            <person name="Kobayashi N."/>
            <person name="Machita K."/>
            <person name="Maehara T."/>
            <person name="Masukawa M."/>
            <person name="Mizubayashi T."/>
            <person name="Mukai Y."/>
            <person name="Nagasaki H."/>
            <person name="Nagata Y."/>
            <person name="Naito S."/>
            <person name="Nakashima M."/>
            <person name="Nakama Y."/>
            <person name="Nakamichi Y."/>
            <person name="Nakamura M."/>
            <person name="Meguro A."/>
            <person name="Negishi M."/>
            <person name="Ohta I."/>
            <person name="Ohta T."/>
            <person name="Okamoto M."/>
            <person name="Ono N."/>
            <person name="Saji S."/>
            <person name="Sakaguchi M."/>
            <person name="Sakai K."/>
            <person name="Shibata M."/>
            <person name="Shimokawa T."/>
            <person name="Song J."/>
            <person name="Takazaki Y."/>
            <person name="Terasawa K."/>
            <person name="Tsugane M."/>
            <person name="Tsuji K."/>
            <person name="Ueda S."/>
            <person name="Waki K."/>
            <person name="Yamagata H."/>
            <person name="Yamamoto M."/>
            <person name="Yamamoto S."/>
            <person name="Yamane H."/>
            <person name="Yoshiki S."/>
            <person name="Yoshihara R."/>
            <person name="Yukawa K."/>
            <person name="Zhong H."/>
            <person name="Yano M."/>
            <person name="Yuan Q."/>
            <person name="Ouyang S."/>
            <person name="Liu J."/>
            <person name="Jones K.M."/>
            <person name="Gansberger K."/>
            <person name="Moffat K."/>
            <person name="Hill J."/>
            <person name="Bera J."/>
            <person name="Fadrosh D."/>
            <person name="Jin S."/>
            <person name="Johri S."/>
            <person name="Kim M."/>
            <person name="Overton L."/>
            <person name="Reardon M."/>
            <person name="Tsitrin T."/>
            <person name="Vuong H."/>
            <person name="Weaver B."/>
            <person name="Ciecko A."/>
            <person name="Tallon L."/>
            <person name="Jackson J."/>
            <person name="Pai G."/>
            <person name="Aken S.V."/>
            <person name="Utterback T."/>
            <person name="Reidmuller S."/>
            <person name="Feldblyum T."/>
            <person name="Hsiao J."/>
            <person name="Zismann V."/>
            <person name="Iobst S."/>
            <person name="de Vazeille A.R."/>
            <person name="Buell C.R."/>
            <person name="Ying K."/>
            <person name="Li Y."/>
            <person name="Lu T."/>
            <person name="Huang Y."/>
            <person name="Zhao Q."/>
            <person name="Feng Q."/>
            <person name="Zhang L."/>
            <person name="Zhu J."/>
            <person name="Weng Q."/>
            <person name="Mu J."/>
            <person name="Lu Y."/>
            <person name="Fan D."/>
            <person name="Liu Y."/>
            <person name="Guan J."/>
            <person name="Zhang Y."/>
            <person name="Yu S."/>
            <person name="Liu X."/>
            <person name="Zhang Y."/>
            <person name="Hong G."/>
            <person name="Han B."/>
            <person name="Choisne N."/>
            <person name="Demange N."/>
            <person name="Orjeda G."/>
            <person name="Samain S."/>
            <person name="Cattolico L."/>
            <person name="Pelletier E."/>
            <person name="Couloux A."/>
            <person name="Segurens B."/>
            <person name="Wincker P."/>
            <person name="D'Hont A."/>
            <person name="Scarpelli C."/>
            <person name="Weissenbach J."/>
            <person name="Salanoubat M."/>
            <person name="Quetier F."/>
            <person name="Yu Y."/>
            <person name="Kim H.R."/>
            <person name="Rambo T."/>
            <person name="Currie J."/>
            <person name="Collura K."/>
            <person name="Luo M."/>
            <person name="Yang T."/>
            <person name="Ammiraju J.S.S."/>
            <person name="Engler F."/>
            <person name="Soderlund C."/>
            <person name="Wing R.A."/>
            <person name="Palmer L.E."/>
            <person name="de la Bastide M."/>
            <person name="Spiegel L."/>
            <person name="Nascimento L."/>
            <person name="Zutavern T."/>
            <person name="O'Shaughnessy A."/>
            <person name="Dike S."/>
            <person name="Dedhia N."/>
            <person name="Preston R."/>
            <person name="Balija V."/>
            <person name="McCombie W.R."/>
            <person name="Chow T."/>
            <person name="Chen H."/>
            <person name="Chung M."/>
            <person name="Chen C."/>
            <person name="Shaw J."/>
            <person name="Wu H."/>
            <person name="Hsiao K."/>
            <person name="Chao Y."/>
            <person name="Chu M."/>
            <person name="Cheng C."/>
            <person name="Hour A."/>
            <person name="Lee P."/>
            <person name="Lin S."/>
            <person name="Lin Y."/>
            <person name="Liou J."/>
            <person name="Liu S."/>
            <person name="Hsing Y."/>
            <person name="Raghuvanshi S."/>
            <person name="Mohanty A."/>
            <person name="Bharti A.K."/>
            <person name="Gaur A."/>
            <person name="Gupta V."/>
            <person name="Kumar D."/>
            <person name="Ravi V."/>
            <person name="Vij S."/>
            <person name="Kapur A."/>
            <person name="Khurana P."/>
            <person name="Khurana P."/>
            <person name="Khurana J.P."/>
            <person name="Tyagi A.K."/>
            <person name="Gaikwad K."/>
            <person name="Singh A."/>
            <person name="Dalal V."/>
            <person name="Srivastava S."/>
            <person name="Dixit A."/>
            <person name="Pal A.K."/>
            <person name="Ghazi I.A."/>
            <person name="Yadav M."/>
            <person name="Pandit A."/>
            <person name="Bhargava A."/>
            <person name="Sureshbabu K."/>
            <person name="Batra K."/>
            <person name="Sharma T.R."/>
            <person name="Mohapatra T."/>
            <person name="Singh N.K."/>
            <person name="Messing J."/>
            <person name="Nelson A.B."/>
            <person name="Fuks G."/>
            <person name="Kavchok S."/>
            <person name="Keizer G."/>
            <person name="Linton E."/>
            <person name="Llaca V."/>
            <person name="Song R."/>
            <person name="Tanyolac B."/>
            <person name="Young S."/>
            <person name="Ho-Il K."/>
            <person name="Hahn J.H."/>
            <person name="Sangsakoo G."/>
            <person name="Vanavichit A."/>
            <person name="de Mattos Luiz.A.T."/>
            <person name="Zimmer P.D."/>
            <person name="Malone G."/>
            <person name="Dellagostin O."/>
            <person name="de Oliveira A.C."/>
            <person name="Bevan M."/>
            <person name="Bancroft I."/>
            <person name="Minx P."/>
            <person name="Cordum H."/>
            <person name="Wilson R."/>
            <person name="Cheng Z."/>
            <person name="Jin W."/>
            <person name="Jiang J."/>
            <person name="Leong S.A."/>
            <person name="Iwama H."/>
            <person name="Gojobori T."/>
            <person name="Itoh T."/>
            <person name="Niimura Y."/>
            <person name="Fujii Y."/>
            <person name="Habara T."/>
            <person name="Sakai H."/>
            <person name="Sato Y."/>
            <person name="Wilson G."/>
            <person name="Kumar K."/>
            <person name="McCouch S."/>
            <person name="Juretic N."/>
            <person name="Hoen D."/>
            <person name="Wright S."/>
            <person name="Bruskiewich R."/>
            <person name="Bureau T."/>
            <person name="Miyao A."/>
            <person name="Hirochika H."/>
            <person name="Nishikawa T."/>
            <person name="Kadowaki K."/>
            <person name="Sugiura M."/>
            <person name="Burr B."/>
            <person name="Sasaki T."/>
        </authorList>
    </citation>
    <scope>NUCLEOTIDE SEQUENCE [LARGE SCALE GENOMIC DNA]</scope>
    <source>
        <strain evidence="2">cv. Nipponbare</strain>
    </source>
</reference>
<protein>
    <submittedName>
        <fullName evidence="1">Uncharacterized protein</fullName>
    </submittedName>
</protein>
<proteinExistence type="predicted"/>
<sequence>MDSVVQISGVQSRRWSFRRTECRSRIIIDEM</sequence>
<dbReference type="EMBL" id="AC104709">
    <property type="protein sequence ID" value="AAT58713.1"/>
    <property type="molecule type" value="Genomic_DNA"/>
</dbReference>
<gene>
    <name evidence="1" type="primary">OJ1214_E03.12</name>
</gene>